<proteinExistence type="predicted"/>
<keyword evidence="2" id="KW-1185">Reference proteome</keyword>
<reference evidence="2" key="1">
    <citation type="submission" date="2017-06" db="EMBL/GenBank/DDBJ databases">
        <authorList>
            <person name="Cremers G."/>
        </authorList>
    </citation>
    <scope>NUCLEOTIDE SEQUENCE [LARGE SCALE GENOMIC DNA]</scope>
</reference>
<evidence type="ECO:0000313" key="1">
    <source>
        <dbReference type="EMBL" id="SNQ62288.1"/>
    </source>
</evidence>
<accession>A0A284VSW2</accession>
<gene>
    <name evidence="1" type="ORF">MNV_660026</name>
</gene>
<dbReference type="RefSeq" id="WP_096206876.1">
    <property type="nucleotide sequence ID" value="NZ_FZMP01000214.1"/>
</dbReference>
<name>A0A284VSW2_9EURY</name>
<evidence type="ECO:0000313" key="2">
    <source>
        <dbReference type="Proteomes" id="UP000218615"/>
    </source>
</evidence>
<sequence>MAKHKTALLFILVLFTLMFSIQQVSAAGDFRFDFATKVAGIDNYTKHWSNTYPPDPKANIIIYSYAGNLSYKRLSAVGFMYVVYDPMDNIVAVEKMSSFQRSYEPNVVYYTLHPGSDWIEGTYNVKIVVFDQIDRDAWEDLKSDPYGIISDPEKYKTFYETGSNAKDLGVLKDLGDPVAQAVLNFQISKSSSLYPPDRFLLHDVRFVDNTTERILGEKLKIELQVDNNYLDDGAFKLAMLVDSNIVSTQDITIKGLNTSKVIFEAKAGKTGTFKLHFGADIPEVKYQNAELTFSIKNETDTTRLDIQKIEITGMNVNKEFTAVGTNVTVSVTTINNGKMGNKTITVYSNRVPVGSAEINLQYLEEKTVEIPVVLESMGINKITVSDAPQLYRNVFVQESEESPVEGNPIMKRLKENPLKVSAVFVFMMFGGTLYYLRKRLFGEEPLPVEVPFKVAADKPKKNLLSGIREYLASKRQSIRKIKDKKTKL</sequence>
<organism evidence="1 2">
    <name type="scientific">Candidatus Methanoperedens nitratireducens</name>
    <dbReference type="NCBI Taxonomy" id="1392998"/>
    <lineage>
        <taxon>Archaea</taxon>
        <taxon>Methanobacteriati</taxon>
        <taxon>Methanobacteriota</taxon>
        <taxon>Stenosarchaea group</taxon>
        <taxon>Methanomicrobia</taxon>
        <taxon>Methanosarcinales</taxon>
        <taxon>ANME-2 cluster</taxon>
        <taxon>Candidatus Methanoperedentaceae</taxon>
        <taxon>Candidatus Methanoperedens</taxon>
    </lineage>
</organism>
<dbReference type="EMBL" id="FZMP01000214">
    <property type="protein sequence ID" value="SNQ62288.1"/>
    <property type="molecule type" value="Genomic_DNA"/>
</dbReference>
<dbReference type="Proteomes" id="UP000218615">
    <property type="component" value="Unassembled WGS sequence"/>
</dbReference>
<dbReference type="OrthoDB" id="147224at2157"/>
<evidence type="ECO:0008006" key="3">
    <source>
        <dbReference type="Google" id="ProtNLM"/>
    </source>
</evidence>
<protein>
    <recommendedName>
        <fullName evidence="3">CARDB domain-containing protein</fullName>
    </recommendedName>
</protein>
<dbReference type="AlphaFoldDB" id="A0A284VSW2"/>